<evidence type="ECO:0000313" key="1">
    <source>
        <dbReference type="EMBL" id="DAF47723.1"/>
    </source>
</evidence>
<accession>A0A8S5SA73</accession>
<dbReference type="EMBL" id="BK032557">
    <property type="protein sequence ID" value="DAF47723.1"/>
    <property type="molecule type" value="Genomic_DNA"/>
</dbReference>
<proteinExistence type="predicted"/>
<sequence>MLEPNLFSLLFPEEHPIGDAKIIIRGRFPEEITPICNFLNKELPFHAEILFTKDKGNDFAVKCLNEAIDAIFEEDYDGPNYIGKFSGCEVFIPYNCIKFFEKFTDVLHISEVLEIPGTHSARLLKCRM</sequence>
<organism evidence="1">
    <name type="scientific">Myoviridae sp. ctByu2</name>
    <dbReference type="NCBI Taxonomy" id="2827668"/>
    <lineage>
        <taxon>Viruses</taxon>
        <taxon>Duplodnaviria</taxon>
        <taxon>Heunggongvirae</taxon>
        <taxon>Uroviricota</taxon>
        <taxon>Caudoviricetes</taxon>
    </lineage>
</organism>
<protein>
    <submittedName>
        <fullName evidence="1">Uncharacterized protein</fullName>
    </submittedName>
</protein>
<name>A0A8S5SA73_9CAUD</name>
<reference evidence="1" key="1">
    <citation type="journal article" date="2021" name="Proc. Natl. Acad. Sci. U.S.A.">
        <title>A Catalog of Tens of Thousands of Viruses from Human Metagenomes Reveals Hidden Associations with Chronic Diseases.</title>
        <authorList>
            <person name="Tisza M.J."/>
            <person name="Buck C.B."/>
        </authorList>
    </citation>
    <scope>NUCLEOTIDE SEQUENCE</scope>
    <source>
        <strain evidence="1">CtByu2</strain>
    </source>
</reference>